<evidence type="ECO:0000313" key="3">
    <source>
        <dbReference type="Proteomes" id="UP000004184"/>
    </source>
</evidence>
<dbReference type="EMBL" id="GG657757">
    <property type="protein sequence ID" value="EFL33718.1"/>
    <property type="molecule type" value="Genomic_DNA"/>
</dbReference>
<accession>D9X3Q8</accession>
<dbReference type="AlphaFoldDB" id="D9X3Q8"/>
<feature type="region of interest" description="Disordered" evidence="1">
    <location>
        <begin position="36"/>
        <end position="67"/>
    </location>
</feature>
<dbReference type="Proteomes" id="UP000004184">
    <property type="component" value="Unassembled WGS sequence"/>
</dbReference>
<protein>
    <submittedName>
        <fullName evidence="2">Predicted protein</fullName>
    </submittedName>
</protein>
<proteinExistence type="predicted"/>
<sequence>MLRPRGGEALRLRTAEHVVLVETELLLDAQFLRRVPPQGVGPRSPPCEAQAGGCPPRARGRARDLLS</sequence>
<keyword evidence="3" id="KW-1185">Reference proteome</keyword>
<dbReference type="HOGENOM" id="CLU_2810800_0_0_11"/>
<organism evidence="2 3">
    <name type="scientific">Streptomyces viridochromogenes (strain DSM 40736 / JCM 4977 / BCRC 1201 / Tue 494)</name>
    <dbReference type="NCBI Taxonomy" id="591159"/>
    <lineage>
        <taxon>Bacteria</taxon>
        <taxon>Bacillati</taxon>
        <taxon>Actinomycetota</taxon>
        <taxon>Actinomycetes</taxon>
        <taxon>Kitasatosporales</taxon>
        <taxon>Streptomycetaceae</taxon>
        <taxon>Streptomyces</taxon>
    </lineage>
</organism>
<name>D9X3Q8_STRVT</name>
<dbReference type="STRING" id="591159.SSQG_04236"/>
<gene>
    <name evidence="2" type="ORF">SSQG_04236</name>
</gene>
<evidence type="ECO:0000313" key="2">
    <source>
        <dbReference type="EMBL" id="EFL33718.1"/>
    </source>
</evidence>
<reference evidence="3" key="1">
    <citation type="submission" date="2009-02" db="EMBL/GenBank/DDBJ databases">
        <title>Annotation of Streptomyces viridochromogenes strain DSM 40736.</title>
        <authorList>
            <consortium name="The Broad Institute Genome Sequencing Platform"/>
            <consortium name="Broad Institute Microbial Sequencing Center"/>
            <person name="Fischbach M."/>
            <person name="Godfrey P."/>
            <person name="Ward D."/>
            <person name="Young S."/>
            <person name="Zeng Q."/>
            <person name="Koehrsen M."/>
            <person name="Alvarado L."/>
            <person name="Berlin A.M."/>
            <person name="Bochicchio J."/>
            <person name="Borenstein D."/>
            <person name="Chapman S.B."/>
            <person name="Chen Z."/>
            <person name="Engels R."/>
            <person name="Freedman E."/>
            <person name="Gellesch M."/>
            <person name="Goldberg J."/>
            <person name="Griggs A."/>
            <person name="Gujja S."/>
            <person name="Heilman E.R."/>
            <person name="Heiman D.I."/>
            <person name="Hepburn T.A."/>
            <person name="Howarth C."/>
            <person name="Jen D."/>
            <person name="Larson L."/>
            <person name="Lewis B."/>
            <person name="Mehta T."/>
            <person name="Park D."/>
            <person name="Pearson M."/>
            <person name="Richards J."/>
            <person name="Roberts A."/>
            <person name="Saif S."/>
            <person name="Shea T.D."/>
            <person name="Shenoy N."/>
            <person name="Sisk P."/>
            <person name="Stolte C."/>
            <person name="Sykes S.N."/>
            <person name="Thomson T."/>
            <person name="Walk T."/>
            <person name="White J."/>
            <person name="Yandava C."/>
            <person name="Straight P."/>
            <person name="Clardy J."/>
            <person name="Hung D."/>
            <person name="Kolter R."/>
            <person name="Mekalanos J."/>
            <person name="Walker S."/>
            <person name="Walsh C.T."/>
            <person name="Wieland-Brown L.C."/>
            <person name="Haas B."/>
            <person name="Nusbaum C."/>
            <person name="Birren B."/>
        </authorList>
    </citation>
    <scope>NUCLEOTIDE SEQUENCE [LARGE SCALE GENOMIC DNA]</scope>
    <source>
        <strain evidence="3">DSM 40736 / JCM 4977 / BCRC 1201 / Tue 494</strain>
    </source>
</reference>
<evidence type="ECO:0000256" key="1">
    <source>
        <dbReference type="SAM" id="MobiDB-lite"/>
    </source>
</evidence>